<evidence type="ECO:0000313" key="2">
    <source>
        <dbReference type="Proteomes" id="UP000182344"/>
    </source>
</evidence>
<name>A0A1J5HTM0_9BACT</name>
<reference evidence="1 2" key="1">
    <citation type="journal article" date="2016" name="Environ. Microbiol.">
        <title>Genomic resolution of a cold subsurface aquifer community provides metabolic insights for novel microbes adapted to high CO concentrations.</title>
        <authorList>
            <person name="Probst A.J."/>
            <person name="Castelle C.J."/>
            <person name="Singh A."/>
            <person name="Brown C.T."/>
            <person name="Anantharaman K."/>
            <person name="Sharon I."/>
            <person name="Hug L.A."/>
            <person name="Burstein D."/>
            <person name="Emerson J.B."/>
            <person name="Thomas B.C."/>
            <person name="Banfield J.F."/>
        </authorList>
    </citation>
    <scope>NUCLEOTIDE SEQUENCE [LARGE SCALE GENOMIC DNA]</scope>
    <source>
        <strain evidence="1">CG2_30_35_20</strain>
    </source>
</reference>
<proteinExistence type="predicted"/>
<dbReference type="EMBL" id="MNZO01000006">
    <property type="protein sequence ID" value="OIP87787.1"/>
    <property type="molecule type" value="Genomic_DNA"/>
</dbReference>
<dbReference type="STRING" id="1805376.AUK05_00385"/>
<gene>
    <name evidence="1" type="ORF">AUK05_00385</name>
</gene>
<sequence>MSEIKTEFYLTGGTALSRGYLNHRYSDDLDFFVNQNNNFVNLAENILRQLSQLKTEINIKSDTYYSIMVNDKLKIDLVNDSGKHLGKFKKLPLYLQTDNIENILANKLTAIIGRDEPKDVVDIWAISKNKKINWKEIFTASNSKAVGIFPPNIAERLAEFPVELLDQIKWIENQKPNNDVFLQDIKKIINEMLLN</sequence>
<evidence type="ECO:0008006" key="3">
    <source>
        <dbReference type="Google" id="ProtNLM"/>
    </source>
</evidence>
<dbReference type="AlphaFoldDB" id="A0A1J5HTM0"/>
<organism evidence="1 2">
    <name type="scientific">Candidatus Shapirobacteria bacterium CG2_30_35_20</name>
    <dbReference type="NCBI Taxonomy" id="1805376"/>
    <lineage>
        <taxon>Bacteria</taxon>
        <taxon>Candidatus Shapironibacteriota</taxon>
    </lineage>
</organism>
<dbReference type="Proteomes" id="UP000182344">
    <property type="component" value="Unassembled WGS sequence"/>
</dbReference>
<accession>A0A1J5HTM0</accession>
<dbReference type="Pfam" id="PF08843">
    <property type="entry name" value="AbiEii"/>
    <property type="match status" value="1"/>
</dbReference>
<dbReference type="InterPro" id="IPR014942">
    <property type="entry name" value="AbiEii"/>
</dbReference>
<dbReference type="Gene3D" id="3.10.450.620">
    <property type="entry name" value="JHP933, nucleotidyltransferase-like core domain"/>
    <property type="match status" value="1"/>
</dbReference>
<comment type="caution">
    <text evidence="1">The sequence shown here is derived from an EMBL/GenBank/DDBJ whole genome shotgun (WGS) entry which is preliminary data.</text>
</comment>
<protein>
    <recommendedName>
        <fullName evidence="3">Nucleotidyl transferase AbiEii/AbiGii toxin family protein</fullName>
    </recommendedName>
</protein>
<evidence type="ECO:0000313" key="1">
    <source>
        <dbReference type="EMBL" id="OIP87787.1"/>
    </source>
</evidence>